<sequence>MGHTAKDRANPEAAAAAGSQPFCPPAISQQMKVEYGPGTFSLLRDLGRSEDLAFSPDGRRIAIAGFIKNRIAVFDIELVSAGHGLQTLHLRRGAMIEADALQRPHGVDFITSECILVGNRGGCVQVIDVQGTLPETGKIVPRHMPSISRVGYTHRLGQPGSVAVLPPSARFSSASLTGNERRQVLICDNAKDRITLHPVPAPRRRWPFSLPDGQILLANGLDLPDGLAVSSDGRWIAVSNHNTHNVAIYERARGLNPTTPPAAQLGGVNHPHGLAFSPDARCLYVASAGAPCVSRFRDDTATWHGSYAPDKVIRVMDDHTFQRGRDNPAEGGPKGLAIHPSGSVMALTAAHYTLAVFDLKSAFAG</sequence>
<proteinExistence type="predicted"/>
<gene>
    <name evidence="2" type="ORF">KY465_06945</name>
</gene>
<reference evidence="2" key="1">
    <citation type="submission" date="2021-07" db="EMBL/GenBank/DDBJ databases">
        <title>Pseudohoeflea marina sp. nov. a polyhydroxyalcanoate-producing bacterium.</title>
        <authorList>
            <person name="Zheng W."/>
            <person name="Yu S."/>
            <person name="Huang Y."/>
        </authorList>
    </citation>
    <scope>NUCLEOTIDE SEQUENCE</scope>
    <source>
        <strain evidence="2">DP4N28-3</strain>
    </source>
</reference>
<dbReference type="InterPro" id="IPR051200">
    <property type="entry name" value="Host-pathogen_enzymatic-act"/>
</dbReference>
<dbReference type="RefSeq" id="WP_219200960.1">
    <property type="nucleotide sequence ID" value="NZ_JAHWQX010000002.1"/>
</dbReference>
<dbReference type="PANTHER" id="PTHR47197:SF3">
    <property type="entry name" value="DIHYDRO-HEME D1 DEHYDROGENASE"/>
    <property type="match status" value="1"/>
</dbReference>
<dbReference type="PANTHER" id="PTHR47197">
    <property type="entry name" value="PROTEIN NIRF"/>
    <property type="match status" value="1"/>
</dbReference>
<dbReference type="EMBL" id="JAHWQX010000002">
    <property type="protein sequence ID" value="MBW3097012.1"/>
    <property type="molecule type" value="Genomic_DNA"/>
</dbReference>
<name>A0ABS6WM18_9HYPH</name>
<accession>A0ABS6WM18</accession>
<protein>
    <submittedName>
        <fullName evidence="2">Uncharacterized protein</fullName>
    </submittedName>
</protein>
<comment type="caution">
    <text evidence="2">The sequence shown here is derived from an EMBL/GenBank/DDBJ whole genome shotgun (WGS) entry which is preliminary data.</text>
</comment>
<organism evidence="2 3">
    <name type="scientific">Pseudohoeflea coraliihabitans</name>
    <dbReference type="NCBI Taxonomy" id="2860393"/>
    <lineage>
        <taxon>Bacteria</taxon>
        <taxon>Pseudomonadati</taxon>
        <taxon>Pseudomonadota</taxon>
        <taxon>Alphaproteobacteria</taxon>
        <taxon>Hyphomicrobiales</taxon>
        <taxon>Rhizobiaceae</taxon>
        <taxon>Pseudohoeflea</taxon>
    </lineage>
</organism>
<evidence type="ECO:0000313" key="2">
    <source>
        <dbReference type="EMBL" id="MBW3097012.1"/>
    </source>
</evidence>
<feature type="region of interest" description="Disordered" evidence="1">
    <location>
        <begin position="1"/>
        <end position="21"/>
    </location>
</feature>
<feature type="compositionally biased region" description="Basic and acidic residues" evidence="1">
    <location>
        <begin position="1"/>
        <end position="10"/>
    </location>
</feature>
<dbReference type="Proteomes" id="UP001430804">
    <property type="component" value="Unassembled WGS sequence"/>
</dbReference>
<evidence type="ECO:0000313" key="3">
    <source>
        <dbReference type="Proteomes" id="UP001430804"/>
    </source>
</evidence>
<evidence type="ECO:0000256" key="1">
    <source>
        <dbReference type="SAM" id="MobiDB-lite"/>
    </source>
</evidence>
<keyword evidence="3" id="KW-1185">Reference proteome</keyword>